<evidence type="ECO:0000313" key="2">
    <source>
        <dbReference type="EMBL" id="KAG0472478.1"/>
    </source>
</evidence>
<evidence type="ECO:0000256" key="1">
    <source>
        <dbReference type="SAM" id="MobiDB-lite"/>
    </source>
</evidence>
<accession>A0A835USM4</accession>
<dbReference type="OrthoDB" id="1749749at2759"/>
<proteinExistence type="predicted"/>
<sequence length="120" mass="13618">MSWGPGWKRSSEIFHLTLDHGDTGDNADDTLPPSPPTQHPTLPTEHRPSSNDLGFRIDLEWSAGDDEEQVALRLQSQLMVALPPPQDTILVDFRQRGDHEDEELVGVEMKVIKRRSHCER</sequence>
<dbReference type="Proteomes" id="UP000639772">
    <property type="component" value="Unassembled WGS sequence"/>
</dbReference>
<organism evidence="2 3">
    <name type="scientific">Vanilla planifolia</name>
    <name type="common">Vanilla</name>
    <dbReference type="NCBI Taxonomy" id="51239"/>
    <lineage>
        <taxon>Eukaryota</taxon>
        <taxon>Viridiplantae</taxon>
        <taxon>Streptophyta</taxon>
        <taxon>Embryophyta</taxon>
        <taxon>Tracheophyta</taxon>
        <taxon>Spermatophyta</taxon>
        <taxon>Magnoliopsida</taxon>
        <taxon>Liliopsida</taxon>
        <taxon>Asparagales</taxon>
        <taxon>Orchidaceae</taxon>
        <taxon>Vanilloideae</taxon>
        <taxon>Vanilleae</taxon>
        <taxon>Vanilla</taxon>
    </lineage>
</organism>
<dbReference type="AlphaFoldDB" id="A0A835USM4"/>
<feature type="compositionally biased region" description="Basic and acidic residues" evidence="1">
    <location>
        <begin position="44"/>
        <end position="53"/>
    </location>
</feature>
<name>A0A835USM4_VANPL</name>
<reference evidence="2 3" key="1">
    <citation type="journal article" date="2020" name="Nat. Food">
        <title>A phased Vanilla planifolia genome enables genetic improvement of flavour and production.</title>
        <authorList>
            <person name="Hasing T."/>
            <person name="Tang H."/>
            <person name="Brym M."/>
            <person name="Khazi F."/>
            <person name="Huang T."/>
            <person name="Chambers A.H."/>
        </authorList>
    </citation>
    <scope>NUCLEOTIDE SEQUENCE [LARGE SCALE GENOMIC DNA]</scope>
    <source>
        <tissue evidence="2">Leaf</tissue>
    </source>
</reference>
<protein>
    <submittedName>
        <fullName evidence="2">Uncharacterized protein</fullName>
    </submittedName>
</protein>
<feature type="region of interest" description="Disordered" evidence="1">
    <location>
        <begin position="18"/>
        <end position="53"/>
    </location>
</feature>
<gene>
    <name evidence="2" type="ORF">HPP92_017024</name>
</gene>
<dbReference type="EMBL" id="JADCNM010000008">
    <property type="protein sequence ID" value="KAG0472478.1"/>
    <property type="molecule type" value="Genomic_DNA"/>
</dbReference>
<comment type="caution">
    <text evidence="2">The sequence shown here is derived from an EMBL/GenBank/DDBJ whole genome shotgun (WGS) entry which is preliminary data.</text>
</comment>
<evidence type="ECO:0000313" key="3">
    <source>
        <dbReference type="Proteomes" id="UP000639772"/>
    </source>
</evidence>